<dbReference type="InterPro" id="IPR050110">
    <property type="entry name" value="Glyoxalase_II_hydrolase"/>
</dbReference>
<dbReference type="SMART" id="SM00849">
    <property type="entry name" value="Lactamase_B"/>
    <property type="match status" value="1"/>
</dbReference>
<feature type="binding site" evidence="7">
    <location>
        <position position="57"/>
    </location>
    <ligand>
        <name>Zn(2+)</name>
        <dbReference type="ChEBI" id="CHEBI:29105"/>
        <label>2</label>
    </ligand>
</feature>
<comment type="cofactor">
    <cofactor evidence="7">
        <name>Zn(2+)</name>
        <dbReference type="ChEBI" id="CHEBI:29105"/>
    </cofactor>
    <text evidence="7">Binds 2 Zn(2+) ions per subunit.</text>
</comment>
<evidence type="ECO:0000256" key="1">
    <source>
        <dbReference type="ARBA" id="ARBA00001623"/>
    </source>
</evidence>
<proteinExistence type="inferred from homology"/>
<keyword evidence="5 7" id="KW-0378">Hydrolase</keyword>
<dbReference type="InterPro" id="IPR017782">
    <property type="entry name" value="Hydroxyacylglutathione_Hdrlase"/>
</dbReference>
<evidence type="ECO:0000256" key="4">
    <source>
        <dbReference type="ARBA" id="ARBA00022723"/>
    </source>
</evidence>
<feature type="binding site" evidence="7">
    <location>
        <position position="109"/>
    </location>
    <ligand>
        <name>Zn(2+)</name>
        <dbReference type="ChEBI" id="CHEBI:29105"/>
        <label>1</label>
    </ligand>
</feature>
<feature type="binding site" evidence="7">
    <location>
        <position position="55"/>
    </location>
    <ligand>
        <name>Zn(2+)</name>
        <dbReference type="ChEBI" id="CHEBI:29105"/>
        <label>1</label>
    </ligand>
</feature>
<protein>
    <recommendedName>
        <fullName evidence="7">Hydroxyacylglutathione hydrolase</fullName>
        <ecNumber evidence="7">3.1.2.6</ecNumber>
    </recommendedName>
    <alternativeName>
        <fullName evidence="7">Glyoxalase II</fullName>
        <shortName evidence="7">Glx II</shortName>
    </alternativeName>
</protein>
<dbReference type="UniPathway" id="UPA00619">
    <property type="reaction ID" value="UER00676"/>
</dbReference>
<organism evidence="9 10">
    <name type="scientific">Acerihabitans arboris</name>
    <dbReference type="NCBI Taxonomy" id="2691583"/>
    <lineage>
        <taxon>Bacteria</taxon>
        <taxon>Pseudomonadati</taxon>
        <taxon>Pseudomonadota</taxon>
        <taxon>Gammaproteobacteria</taxon>
        <taxon>Enterobacterales</taxon>
        <taxon>Pectobacteriaceae</taxon>
        <taxon>Acerihabitans</taxon>
    </lineage>
</organism>
<evidence type="ECO:0000256" key="7">
    <source>
        <dbReference type="HAMAP-Rule" id="MF_01374"/>
    </source>
</evidence>
<feature type="binding site" evidence="7">
    <location>
        <position position="53"/>
    </location>
    <ligand>
        <name>Zn(2+)</name>
        <dbReference type="ChEBI" id="CHEBI:29105"/>
        <label>1</label>
    </ligand>
</feature>
<evidence type="ECO:0000259" key="8">
    <source>
        <dbReference type="SMART" id="SM00849"/>
    </source>
</evidence>
<dbReference type="PIRSF" id="PIRSF005457">
    <property type="entry name" value="Glx"/>
    <property type="match status" value="1"/>
</dbReference>
<comment type="similarity">
    <text evidence="3 7">Belongs to the metallo-beta-lactamase superfamily. Glyoxalase II family.</text>
</comment>
<evidence type="ECO:0000256" key="6">
    <source>
        <dbReference type="ARBA" id="ARBA00022833"/>
    </source>
</evidence>
<feature type="binding site" evidence="7">
    <location>
        <position position="164"/>
    </location>
    <ligand>
        <name>Zn(2+)</name>
        <dbReference type="ChEBI" id="CHEBI:29105"/>
        <label>2</label>
    </ligand>
</feature>
<dbReference type="Proteomes" id="UP000461443">
    <property type="component" value="Unassembled WGS sequence"/>
</dbReference>
<dbReference type="NCBIfam" id="TIGR03413">
    <property type="entry name" value="GSH_gloB"/>
    <property type="match status" value="1"/>
</dbReference>
<evidence type="ECO:0000313" key="9">
    <source>
        <dbReference type="EMBL" id="NDL64896.1"/>
    </source>
</evidence>
<evidence type="ECO:0000256" key="3">
    <source>
        <dbReference type="ARBA" id="ARBA00006759"/>
    </source>
</evidence>
<dbReference type="CDD" id="cd07723">
    <property type="entry name" value="hydroxyacylglutathione_hydrolase_MBL-fold"/>
    <property type="match status" value="1"/>
</dbReference>
<dbReference type="HAMAP" id="MF_01374">
    <property type="entry name" value="Glyoxalase_2"/>
    <property type="match status" value="1"/>
</dbReference>
<feature type="binding site" evidence="7">
    <location>
        <position position="126"/>
    </location>
    <ligand>
        <name>Zn(2+)</name>
        <dbReference type="ChEBI" id="CHEBI:29105"/>
        <label>2</label>
    </ligand>
</feature>
<reference evidence="9 10" key="1">
    <citation type="submission" date="2019-12" db="EMBL/GenBank/DDBJ databases">
        <authorList>
            <person name="Lee S.D."/>
        </authorList>
    </citation>
    <scope>NUCLEOTIDE SEQUENCE [LARGE SCALE GENOMIC DNA]</scope>
    <source>
        <strain evidence="9 10">SAP-6</strain>
    </source>
</reference>
<comment type="catalytic activity">
    <reaction evidence="1 7">
        <text>an S-(2-hydroxyacyl)glutathione + H2O = a 2-hydroxy carboxylate + glutathione + H(+)</text>
        <dbReference type="Rhea" id="RHEA:21864"/>
        <dbReference type="ChEBI" id="CHEBI:15377"/>
        <dbReference type="ChEBI" id="CHEBI:15378"/>
        <dbReference type="ChEBI" id="CHEBI:57925"/>
        <dbReference type="ChEBI" id="CHEBI:58896"/>
        <dbReference type="ChEBI" id="CHEBI:71261"/>
        <dbReference type="EC" id="3.1.2.6"/>
    </reaction>
</comment>
<evidence type="ECO:0000256" key="2">
    <source>
        <dbReference type="ARBA" id="ARBA00004963"/>
    </source>
</evidence>
<accession>A0A845SPN8</accession>
<dbReference type="InterPro" id="IPR036866">
    <property type="entry name" value="RibonucZ/Hydroxyglut_hydro"/>
</dbReference>
<reference evidence="9 10" key="2">
    <citation type="submission" date="2020-02" db="EMBL/GenBank/DDBJ databases">
        <title>The new genus of Enterobacteriales.</title>
        <authorList>
            <person name="Kim I.S."/>
        </authorList>
    </citation>
    <scope>NUCLEOTIDE SEQUENCE [LARGE SCALE GENOMIC DNA]</scope>
    <source>
        <strain evidence="9 10">SAP-6</strain>
    </source>
</reference>
<dbReference type="PANTHER" id="PTHR43705">
    <property type="entry name" value="HYDROXYACYLGLUTATHIONE HYDROLASE"/>
    <property type="match status" value="1"/>
</dbReference>
<dbReference type="EMBL" id="WUBS01000015">
    <property type="protein sequence ID" value="NDL64896.1"/>
    <property type="molecule type" value="Genomic_DNA"/>
</dbReference>
<feature type="binding site" evidence="7">
    <location>
        <position position="126"/>
    </location>
    <ligand>
        <name>Zn(2+)</name>
        <dbReference type="ChEBI" id="CHEBI:29105"/>
        <label>1</label>
    </ligand>
</feature>
<comment type="function">
    <text evidence="7">Thiolesterase that catalyzes the hydrolysis of S-D-lactoyl-glutathione to form glutathione and D-lactic acid.</text>
</comment>
<name>A0A845SPN8_9GAMM</name>
<comment type="pathway">
    <text evidence="2 7">Secondary metabolite metabolism; methylglyoxal degradation; (R)-lactate from methylglyoxal: step 2/2.</text>
</comment>
<dbReference type="InterPro" id="IPR035680">
    <property type="entry name" value="Clx_II_MBL"/>
</dbReference>
<dbReference type="Gene3D" id="3.60.15.10">
    <property type="entry name" value="Ribonuclease Z/Hydroxyacylglutathione hydrolase-like"/>
    <property type="match status" value="1"/>
</dbReference>
<dbReference type="AlphaFoldDB" id="A0A845SPN8"/>
<dbReference type="GO" id="GO:0046872">
    <property type="term" value="F:metal ion binding"/>
    <property type="evidence" value="ECO:0007669"/>
    <property type="project" value="UniProtKB-KW"/>
</dbReference>
<dbReference type="GO" id="GO:0019243">
    <property type="term" value="P:methylglyoxal catabolic process to D-lactate via S-lactoyl-glutathione"/>
    <property type="evidence" value="ECO:0007669"/>
    <property type="project" value="UniProtKB-UniRule"/>
</dbReference>
<comment type="caution">
    <text evidence="9">The sequence shown here is derived from an EMBL/GenBank/DDBJ whole genome shotgun (WGS) entry which is preliminary data.</text>
</comment>
<dbReference type="Pfam" id="PF00753">
    <property type="entry name" value="Lactamase_B"/>
    <property type="match status" value="1"/>
</dbReference>
<feature type="binding site" evidence="7">
    <location>
        <position position="58"/>
    </location>
    <ligand>
        <name>Zn(2+)</name>
        <dbReference type="ChEBI" id="CHEBI:29105"/>
        <label>2</label>
    </ligand>
</feature>
<keyword evidence="6 7" id="KW-0862">Zinc</keyword>
<keyword evidence="4 7" id="KW-0479">Metal-binding</keyword>
<dbReference type="InterPro" id="IPR032282">
    <property type="entry name" value="HAGH_C"/>
</dbReference>
<dbReference type="EC" id="3.1.2.6" evidence="7"/>
<dbReference type="InterPro" id="IPR001279">
    <property type="entry name" value="Metallo-B-lactamas"/>
</dbReference>
<evidence type="ECO:0000256" key="5">
    <source>
        <dbReference type="ARBA" id="ARBA00022801"/>
    </source>
</evidence>
<dbReference type="GO" id="GO:0004416">
    <property type="term" value="F:hydroxyacylglutathione hydrolase activity"/>
    <property type="evidence" value="ECO:0007669"/>
    <property type="project" value="UniProtKB-UniRule"/>
</dbReference>
<evidence type="ECO:0000313" key="10">
    <source>
        <dbReference type="Proteomes" id="UP000461443"/>
    </source>
</evidence>
<dbReference type="SUPFAM" id="SSF56281">
    <property type="entry name" value="Metallo-hydrolase/oxidoreductase"/>
    <property type="match status" value="1"/>
</dbReference>
<sequence length="250" mass="28007">MNLISIPAFADNYIWLLHNDQQECIIVDPGESAPVLAELAARRLTLKAILLTHHHHDHVGGVAELLRHFDVPVYGPQETAAKGAGHVVGEGDRVNVLDMTFSVLALPGHTLGHIGFYSAPYLFCGDTVFSAGCGRLFEGTPKQMYKSFQKVKQLPPETLICAAHEYTLANLAFARSILPEDSTIAAYECEIKQLRAKNQASLPTKLRLEGKINLFLRCHDVDLQRKLDPLHTLHEEWRIFALLREKKDHF</sequence>
<comment type="subunit">
    <text evidence="7">Monomer.</text>
</comment>
<feature type="domain" description="Metallo-beta-lactamase" evidence="8">
    <location>
        <begin position="11"/>
        <end position="164"/>
    </location>
</feature>
<keyword evidence="10" id="KW-1185">Reference proteome</keyword>
<dbReference type="RefSeq" id="WP_162367610.1">
    <property type="nucleotide sequence ID" value="NZ_WUBS01000015.1"/>
</dbReference>
<gene>
    <name evidence="7 9" type="primary">gloB</name>
    <name evidence="9" type="ORF">GRH90_19355</name>
</gene>
<dbReference type="Pfam" id="PF16123">
    <property type="entry name" value="HAGH_C"/>
    <property type="match status" value="1"/>
</dbReference>
<dbReference type="PANTHER" id="PTHR43705:SF1">
    <property type="entry name" value="HYDROXYACYLGLUTATHIONE HYDROLASE GLOB"/>
    <property type="match status" value="1"/>
</dbReference>